<accession>A0A3P6DGX7</accession>
<proteinExistence type="predicted"/>
<organism evidence="2">
    <name type="scientific">Brassica oleracea</name>
    <name type="common">Wild cabbage</name>
    <dbReference type="NCBI Taxonomy" id="3712"/>
    <lineage>
        <taxon>Eukaryota</taxon>
        <taxon>Viridiplantae</taxon>
        <taxon>Streptophyta</taxon>
        <taxon>Embryophyta</taxon>
        <taxon>Tracheophyta</taxon>
        <taxon>Spermatophyta</taxon>
        <taxon>Magnoliopsida</taxon>
        <taxon>eudicotyledons</taxon>
        <taxon>Gunneridae</taxon>
        <taxon>Pentapetalae</taxon>
        <taxon>rosids</taxon>
        <taxon>malvids</taxon>
        <taxon>Brassicales</taxon>
        <taxon>Brassicaceae</taxon>
        <taxon>Brassiceae</taxon>
        <taxon>Brassica</taxon>
    </lineage>
</organism>
<evidence type="ECO:0000256" key="1">
    <source>
        <dbReference type="SAM" id="MobiDB-lite"/>
    </source>
</evidence>
<feature type="region of interest" description="Disordered" evidence="1">
    <location>
        <begin position="108"/>
        <end position="131"/>
    </location>
</feature>
<evidence type="ECO:0000313" key="2">
    <source>
        <dbReference type="EMBL" id="VDD22661.1"/>
    </source>
</evidence>
<reference evidence="2" key="1">
    <citation type="submission" date="2018-11" db="EMBL/GenBank/DDBJ databases">
        <authorList>
            <consortium name="Genoscope - CEA"/>
            <person name="William W."/>
        </authorList>
    </citation>
    <scope>NUCLEOTIDE SEQUENCE</scope>
</reference>
<dbReference type="EMBL" id="LR031874">
    <property type="protein sequence ID" value="VDD22661.1"/>
    <property type="molecule type" value="Genomic_DNA"/>
</dbReference>
<feature type="region of interest" description="Disordered" evidence="1">
    <location>
        <begin position="161"/>
        <end position="180"/>
    </location>
</feature>
<feature type="compositionally biased region" description="Basic and acidic residues" evidence="1">
    <location>
        <begin position="119"/>
        <end position="130"/>
    </location>
</feature>
<protein>
    <submittedName>
        <fullName evidence="2">Uncharacterized protein</fullName>
    </submittedName>
</protein>
<sequence>MDSPGKSLKGKSPINNKQEKEEKEEKFSMHSFIKKTRGNQAMDSPGKLFTLKNLVQAPINKKPEKEDGFPTPEGEPFSLQLYVKKNQENQAMDSPGKLFTVKVPVQAPEKEEDGLGELTHTREKEKRKMDSPLQRECNLGFYRMLIVLRLLHAAESNKRPLKNVGKDPAHGGLPPSTFNI</sequence>
<feature type="compositionally biased region" description="Basic and acidic residues" evidence="1">
    <location>
        <begin position="17"/>
        <end position="28"/>
    </location>
</feature>
<dbReference type="AlphaFoldDB" id="A0A3P6DGX7"/>
<gene>
    <name evidence="2" type="ORF">BOLC2T08839H</name>
</gene>
<feature type="region of interest" description="Disordered" evidence="1">
    <location>
        <begin position="1"/>
        <end position="29"/>
    </location>
</feature>
<name>A0A3P6DGX7_BRAOL</name>